<reference evidence="10 11" key="1">
    <citation type="submission" date="2021-04" db="EMBL/GenBank/DDBJ databases">
        <authorList>
            <person name="Rakotoarivonina H."/>
        </authorList>
    </citation>
    <scope>NUCLEOTIDE SEQUENCE [LARGE SCALE GENOMIC DNA]</scope>
    <source>
        <strain evidence="10 11">XE</strain>
    </source>
</reference>
<evidence type="ECO:0000256" key="4">
    <source>
        <dbReference type="ARBA" id="ARBA00047806"/>
    </source>
</evidence>
<organism evidence="10 11">
    <name type="scientific">Thermobacillus xylanilyticus</name>
    <dbReference type="NCBI Taxonomy" id="76633"/>
    <lineage>
        <taxon>Bacteria</taxon>
        <taxon>Bacillati</taxon>
        <taxon>Bacillota</taxon>
        <taxon>Bacilli</taxon>
        <taxon>Bacillales</taxon>
        <taxon>Paenibacillaceae</taxon>
        <taxon>Thermobacillus</taxon>
    </lineage>
</organism>
<dbReference type="EMBL" id="CAJRAY010000106">
    <property type="protein sequence ID" value="CAG5093562.1"/>
    <property type="molecule type" value="Genomic_DNA"/>
</dbReference>
<proteinExistence type="inferred from homology"/>
<dbReference type="SUPFAM" id="SSF55068">
    <property type="entry name" value="Peptide methionine sulfoxide reductase"/>
    <property type="match status" value="1"/>
</dbReference>
<dbReference type="GO" id="GO:0008113">
    <property type="term" value="F:peptide-methionine (S)-S-oxide reductase activity"/>
    <property type="evidence" value="ECO:0007669"/>
    <property type="project" value="UniProtKB-EC"/>
</dbReference>
<dbReference type="PANTHER" id="PTHR43774">
    <property type="entry name" value="PEPTIDE METHIONINE SULFOXIDE REDUCTASE"/>
    <property type="match status" value="1"/>
</dbReference>
<dbReference type="PROSITE" id="PS51790">
    <property type="entry name" value="MSRB"/>
    <property type="match status" value="1"/>
</dbReference>
<keyword evidence="11" id="KW-1185">Reference proteome</keyword>
<evidence type="ECO:0000256" key="7">
    <source>
        <dbReference type="HAMAP-Rule" id="MF_01400"/>
    </source>
</evidence>
<gene>
    <name evidence="10" type="primary">txxe 3628-msrAB</name>
    <name evidence="8" type="synonym">msrA</name>
    <name evidence="7" type="synonym">msrB</name>
    <name evidence="10" type="ORF">TXXE_19915</name>
</gene>
<comment type="similarity">
    <text evidence="7">Belongs to the MsrB Met sulfoxide reductase family.</text>
</comment>
<dbReference type="InterPro" id="IPR002569">
    <property type="entry name" value="Met_Sox_Rdtase_MsrA_dom"/>
</dbReference>
<keyword evidence="2 7" id="KW-0560">Oxidoreductase</keyword>
<dbReference type="InterPro" id="IPR002579">
    <property type="entry name" value="Met_Sox_Rdtase_MsrB_dom"/>
</dbReference>
<dbReference type="Pfam" id="PF01641">
    <property type="entry name" value="SelR"/>
    <property type="match status" value="1"/>
</dbReference>
<dbReference type="Pfam" id="PF01625">
    <property type="entry name" value="PMSR"/>
    <property type="match status" value="1"/>
</dbReference>
<dbReference type="HAMAP" id="MF_01401">
    <property type="entry name" value="MsrA"/>
    <property type="match status" value="1"/>
</dbReference>
<dbReference type="Gene3D" id="2.170.150.20">
    <property type="entry name" value="Peptide methionine sulfoxide reductase"/>
    <property type="match status" value="1"/>
</dbReference>
<dbReference type="Proteomes" id="UP000681526">
    <property type="component" value="Unassembled WGS sequence"/>
</dbReference>
<protein>
    <recommendedName>
        <fullName evidence="7 8">Multifunctional fusion protein</fullName>
    </recommendedName>
    <domain>
        <recommendedName>
            <fullName evidence="8">Peptide methionine sulfoxide reductase MsrA</fullName>
            <shortName evidence="8">Protein-methionine-S-oxide reductase</shortName>
            <ecNumber evidence="8">1.8.4.11</ecNumber>
        </recommendedName>
        <alternativeName>
            <fullName evidence="8">Peptide-methionine (S)-S-oxide reductase</fullName>
            <shortName evidence="8">Peptide Met(O) reductase</shortName>
        </alternativeName>
    </domain>
    <domain>
        <recommendedName>
            <fullName evidence="7">Peptide methionine sulfoxide reductase MsrB</fullName>
            <ecNumber evidence="7">1.8.4.12</ecNumber>
        </recommendedName>
        <alternativeName>
            <fullName evidence="7">Peptide-methionine (R)-S-oxide reductase</fullName>
        </alternativeName>
    </domain>
</protein>
<evidence type="ECO:0000259" key="9">
    <source>
        <dbReference type="PROSITE" id="PS51790"/>
    </source>
</evidence>
<dbReference type="EC" id="1.8.4.11" evidence="8"/>
<dbReference type="HAMAP" id="MF_01400">
    <property type="entry name" value="MsrB"/>
    <property type="match status" value="1"/>
</dbReference>
<comment type="caution">
    <text evidence="10">The sequence shown here is derived from an EMBL/GenBank/DDBJ whole genome shotgun (WGS) entry which is preliminary data.</text>
</comment>
<comment type="caution">
    <text evidence="7">Lacks conserved residue(s) required for the propagation of feature annotation.</text>
</comment>
<evidence type="ECO:0000256" key="6">
    <source>
        <dbReference type="ARBA" id="ARBA00048782"/>
    </source>
</evidence>
<dbReference type="InterPro" id="IPR011057">
    <property type="entry name" value="Mss4-like_sf"/>
</dbReference>
<evidence type="ECO:0000256" key="3">
    <source>
        <dbReference type="ARBA" id="ARBA00023268"/>
    </source>
</evidence>
<comment type="function">
    <text evidence="8">Has an important function as a repair enzyme for proteins that have been inactivated by oxidation. Catalyzes the reversible oxidation-reduction of methionine sulfoxide in proteins to methionine.</text>
</comment>
<dbReference type="PANTHER" id="PTHR43774:SF1">
    <property type="entry name" value="PEPTIDE METHIONINE SULFOXIDE REDUCTASE MSRA 2"/>
    <property type="match status" value="1"/>
</dbReference>
<evidence type="ECO:0000256" key="2">
    <source>
        <dbReference type="ARBA" id="ARBA00023002"/>
    </source>
</evidence>
<dbReference type="NCBIfam" id="TIGR00401">
    <property type="entry name" value="msrA"/>
    <property type="match status" value="1"/>
</dbReference>
<dbReference type="RefSeq" id="WP_280529273.1">
    <property type="nucleotide sequence ID" value="NZ_CAJRAY010000106.1"/>
</dbReference>
<dbReference type="InterPro" id="IPR036509">
    <property type="entry name" value="Met_Sox_Rdtase_MsrA_sf"/>
</dbReference>
<sequence>MTNTDKPEQPDNPAYEQAAFAGGCFWCMVEPFEEMPGVIRVVSGYTGGHKPNPTYEEVCSDTTGHAEAVHITYDPRRMPYKLLLDIFWRQIDPTDPGGQFHDRGSSYRTAIFYYTEEQRKLAEESKRELEASGRFDRPIVTEIVPAGPFYPAEEYHQAYHKKQPYRYKMYRKASGRDDFIDRHWRIRKDPEELKRRLTPIQYEVTQRNATEPPFRNEYYDNEEEGIYVDIVSGEPLFSSRDKFDAGCGWPSFTRPIHKGSVTEHMDLSHGMVRIEVRSREADSHLGHVFPDGPADRGGLRYCINSAALRFIPKSEMEKEGYGAYLGLFEPEK</sequence>
<feature type="active site" description="Nucleophile" evidence="7">
    <location>
        <position position="302"/>
    </location>
</feature>
<comment type="catalytic activity">
    <reaction evidence="6 8">
        <text>[thioredoxin]-disulfide + L-methionine + H2O = L-methionine (S)-S-oxide + [thioredoxin]-dithiol</text>
        <dbReference type="Rhea" id="RHEA:19993"/>
        <dbReference type="Rhea" id="RHEA-COMP:10698"/>
        <dbReference type="Rhea" id="RHEA-COMP:10700"/>
        <dbReference type="ChEBI" id="CHEBI:15377"/>
        <dbReference type="ChEBI" id="CHEBI:29950"/>
        <dbReference type="ChEBI" id="CHEBI:50058"/>
        <dbReference type="ChEBI" id="CHEBI:57844"/>
        <dbReference type="ChEBI" id="CHEBI:58772"/>
        <dbReference type="EC" id="1.8.4.11"/>
    </reaction>
</comment>
<dbReference type="NCBIfam" id="TIGR00357">
    <property type="entry name" value="peptide-methionine (R)-S-oxide reductase MsrB"/>
    <property type="match status" value="1"/>
</dbReference>
<evidence type="ECO:0000256" key="8">
    <source>
        <dbReference type="HAMAP-Rule" id="MF_01401"/>
    </source>
</evidence>
<comment type="catalytic activity">
    <reaction evidence="5 7">
        <text>L-methionyl-[protein] + [thioredoxin]-disulfide + H2O = L-methionyl-(R)-S-oxide-[protein] + [thioredoxin]-dithiol</text>
        <dbReference type="Rhea" id="RHEA:24164"/>
        <dbReference type="Rhea" id="RHEA-COMP:10698"/>
        <dbReference type="Rhea" id="RHEA-COMP:10700"/>
        <dbReference type="Rhea" id="RHEA-COMP:12313"/>
        <dbReference type="Rhea" id="RHEA-COMP:12314"/>
        <dbReference type="ChEBI" id="CHEBI:15377"/>
        <dbReference type="ChEBI" id="CHEBI:16044"/>
        <dbReference type="ChEBI" id="CHEBI:29950"/>
        <dbReference type="ChEBI" id="CHEBI:45764"/>
        <dbReference type="ChEBI" id="CHEBI:50058"/>
        <dbReference type="EC" id="1.8.4.12"/>
    </reaction>
</comment>
<evidence type="ECO:0000256" key="1">
    <source>
        <dbReference type="ARBA" id="ARBA00005591"/>
    </source>
</evidence>
<comment type="catalytic activity">
    <reaction evidence="4 8">
        <text>L-methionyl-[protein] + [thioredoxin]-disulfide + H2O = L-methionyl-(S)-S-oxide-[protein] + [thioredoxin]-dithiol</text>
        <dbReference type="Rhea" id="RHEA:14217"/>
        <dbReference type="Rhea" id="RHEA-COMP:10698"/>
        <dbReference type="Rhea" id="RHEA-COMP:10700"/>
        <dbReference type="Rhea" id="RHEA-COMP:12313"/>
        <dbReference type="Rhea" id="RHEA-COMP:12315"/>
        <dbReference type="ChEBI" id="CHEBI:15377"/>
        <dbReference type="ChEBI" id="CHEBI:16044"/>
        <dbReference type="ChEBI" id="CHEBI:29950"/>
        <dbReference type="ChEBI" id="CHEBI:44120"/>
        <dbReference type="ChEBI" id="CHEBI:50058"/>
        <dbReference type="EC" id="1.8.4.11"/>
    </reaction>
</comment>
<feature type="domain" description="MsrB" evidence="9">
    <location>
        <begin position="190"/>
        <end position="313"/>
    </location>
</feature>
<accession>A0ABM8V9T3</accession>
<feature type="active site" evidence="8">
    <location>
        <position position="24"/>
    </location>
</feature>
<dbReference type="Gene3D" id="3.30.1060.10">
    <property type="entry name" value="Peptide methionine sulphoxide reductase MsrA"/>
    <property type="match status" value="1"/>
</dbReference>
<dbReference type="SUPFAM" id="SSF51316">
    <property type="entry name" value="Mss4-like"/>
    <property type="match status" value="1"/>
</dbReference>
<dbReference type="EC" id="1.8.4.12" evidence="7"/>
<evidence type="ECO:0000313" key="10">
    <source>
        <dbReference type="EMBL" id="CAG5093562.1"/>
    </source>
</evidence>
<evidence type="ECO:0000313" key="11">
    <source>
        <dbReference type="Proteomes" id="UP000681526"/>
    </source>
</evidence>
<name>A0ABM8V9T3_THEXY</name>
<evidence type="ECO:0000256" key="5">
    <source>
        <dbReference type="ARBA" id="ARBA00048488"/>
    </source>
</evidence>
<keyword evidence="3" id="KW-0511">Multifunctional enzyme</keyword>
<comment type="similarity">
    <text evidence="1 8">Belongs to the MsrA Met sulfoxide reductase family.</text>
</comment>